<dbReference type="InterPro" id="IPR013149">
    <property type="entry name" value="ADH-like_C"/>
</dbReference>
<dbReference type="GO" id="GO:0046872">
    <property type="term" value="F:metal ion binding"/>
    <property type="evidence" value="ECO:0007669"/>
    <property type="project" value="UniProtKB-KW"/>
</dbReference>
<dbReference type="InterPro" id="IPR036291">
    <property type="entry name" value="NAD(P)-bd_dom_sf"/>
</dbReference>
<keyword evidence="7" id="KW-1185">Reference proteome</keyword>
<feature type="domain" description="Alcohol dehydrogenase-like C-terminal" evidence="5">
    <location>
        <begin position="313"/>
        <end position="433"/>
    </location>
</feature>
<dbReference type="Gene3D" id="3.40.50.720">
    <property type="entry name" value="NAD(P)-binding Rossmann-like Domain"/>
    <property type="match status" value="1"/>
</dbReference>
<dbReference type="GO" id="GO:0004022">
    <property type="term" value="F:alcohol dehydrogenase (NAD+) activity"/>
    <property type="evidence" value="ECO:0007669"/>
    <property type="project" value="TreeGrafter"/>
</dbReference>
<comment type="caution">
    <text evidence="6">The sequence shown here is derived from an EMBL/GenBank/DDBJ whole genome shotgun (WGS) entry which is preliminary data.</text>
</comment>
<dbReference type="EMBL" id="WWBZ02000073">
    <property type="protein sequence ID" value="KAF4301867.1"/>
    <property type="molecule type" value="Genomic_DNA"/>
</dbReference>
<evidence type="ECO:0000313" key="7">
    <source>
        <dbReference type="Proteomes" id="UP000572817"/>
    </source>
</evidence>
<reference evidence="6" key="1">
    <citation type="submission" date="2020-04" db="EMBL/GenBank/DDBJ databases">
        <title>Genome Assembly and Annotation of Botryosphaeria dothidea sdau 11-99, a Latent Pathogen of Apple Fruit Ring Rot in China.</title>
        <authorList>
            <person name="Yu C."/>
            <person name="Diao Y."/>
            <person name="Lu Q."/>
            <person name="Zhao J."/>
            <person name="Cui S."/>
            <person name="Peng C."/>
            <person name="He B."/>
            <person name="Liu H."/>
        </authorList>
    </citation>
    <scope>NUCLEOTIDE SEQUENCE [LARGE SCALE GENOMIC DNA]</scope>
    <source>
        <strain evidence="6">Sdau11-99</strain>
    </source>
</reference>
<keyword evidence="4" id="KW-0560">Oxidoreductase</keyword>
<dbReference type="OrthoDB" id="3862662at2759"/>
<comment type="cofactor">
    <cofactor evidence="1">
        <name>Zn(2+)</name>
        <dbReference type="ChEBI" id="CHEBI:29105"/>
    </cofactor>
</comment>
<dbReference type="Proteomes" id="UP000572817">
    <property type="component" value="Unassembled WGS sequence"/>
</dbReference>
<dbReference type="GO" id="GO:0005737">
    <property type="term" value="C:cytoplasm"/>
    <property type="evidence" value="ECO:0007669"/>
    <property type="project" value="TreeGrafter"/>
</dbReference>
<proteinExistence type="predicted"/>
<keyword evidence="2" id="KW-0479">Metal-binding</keyword>
<sequence length="436" mass="47754">MGKLARIVYGCKLHQVDKDDSAAHPYFPNTSLEELRYVWWTVIKIDNFSNVLAGTPRAIDAMIAATSLPCTSAFVENANNAIAADGQQLQLSMCLLLLKMSRRLQVTPANAENEQPEEHLVDLQVEYVRICETLPAWVMDPQLATQHYETKIQHRSRLEALLQLRLCCLYSMTPSLLHLNGRRAVEDEAEGKLLQVWDKFISNLMAAVGIYQVMLASYYSVCDPMMSSGIWILGCMLSICLMQQATVPTDLTSQPSPLRKHMETGFEGLMGTMAGFAKMWPMSRKLLGDGLGRHFAAAELGSGVPVAAIGVGGLGQLAIRFLKALGHPVVAIDNREEGLQLAGEVGPEELRADAAVDFNVEDTIERDARFVGESGKVAAVIVCTEAVDGMDWSLKLLQPHAVVVPLGLPGEGFHFSAFDIVFKELTVEGNLVATKK</sequence>
<evidence type="ECO:0000256" key="2">
    <source>
        <dbReference type="ARBA" id="ARBA00022723"/>
    </source>
</evidence>
<dbReference type="CDD" id="cd12148">
    <property type="entry name" value="fungal_TF_MHR"/>
    <property type="match status" value="1"/>
</dbReference>
<gene>
    <name evidence="6" type="ORF">GTA08_BOTSDO10426</name>
</gene>
<evidence type="ECO:0000256" key="3">
    <source>
        <dbReference type="ARBA" id="ARBA00022833"/>
    </source>
</evidence>
<dbReference type="Pfam" id="PF00107">
    <property type="entry name" value="ADH_zinc_N"/>
    <property type="match status" value="1"/>
</dbReference>
<accession>A0A8H4IK18</accession>
<dbReference type="PANTHER" id="PTHR42940">
    <property type="entry name" value="ALCOHOL DEHYDROGENASE 1-RELATED"/>
    <property type="match status" value="1"/>
</dbReference>
<protein>
    <submittedName>
        <fullName evidence="6">Fungal specific transcription protein</fullName>
    </submittedName>
</protein>
<evidence type="ECO:0000256" key="1">
    <source>
        <dbReference type="ARBA" id="ARBA00001947"/>
    </source>
</evidence>
<evidence type="ECO:0000256" key="4">
    <source>
        <dbReference type="ARBA" id="ARBA00023002"/>
    </source>
</evidence>
<evidence type="ECO:0000259" key="5">
    <source>
        <dbReference type="Pfam" id="PF00107"/>
    </source>
</evidence>
<organism evidence="6 7">
    <name type="scientific">Botryosphaeria dothidea</name>
    <dbReference type="NCBI Taxonomy" id="55169"/>
    <lineage>
        <taxon>Eukaryota</taxon>
        <taxon>Fungi</taxon>
        <taxon>Dikarya</taxon>
        <taxon>Ascomycota</taxon>
        <taxon>Pezizomycotina</taxon>
        <taxon>Dothideomycetes</taxon>
        <taxon>Dothideomycetes incertae sedis</taxon>
        <taxon>Botryosphaeriales</taxon>
        <taxon>Botryosphaeriaceae</taxon>
        <taxon>Botryosphaeria</taxon>
    </lineage>
</organism>
<name>A0A8H4IK18_9PEZI</name>
<evidence type="ECO:0000313" key="6">
    <source>
        <dbReference type="EMBL" id="KAF4301867.1"/>
    </source>
</evidence>
<dbReference type="AlphaFoldDB" id="A0A8H4IK18"/>
<dbReference type="PANTHER" id="PTHR42940:SF8">
    <property type="entry name" value="VACUOLAR PROTEIN SORTING-ASSOCIATED PROTEIN 11"/>
    <property type="match status" value="1"/>
</dbReference>
<dbReference type="SUPFAM" id="SSF51735">
    <property type="entry name" value="NAD(P)-binding Rossmann-fold domains"/>
    <property type="match status" value="1"/>
</dbReference>
<keyword evidence="3" id="KW-0862">Zinc</keyword>